<dbReference type="Proteomes" id="UP000003653">
    <property type="component" value="Unassembled WGS sequence"/>
</dbReference>
<proteinExistence type="predicted"/>
<accession>D5P226</accession>
<reference evidence="1 2" key="1">
    <citation type="submission" date="2010-04" db="EMBL/GenBank/DDBJ databases">
        <authorList>
            <person name="Muzny D."/>
            <person name="Qin X."/>
            <person name="Deng J."/>
            <person name="Jiang H."/>
            <person name="Liu Y."/>
            <person name="Qu J."/>
            <person name="Song X.-Z."/>
            <person name="Zhang L."/>
            <person name="Thornton R."/>
            <person name="Coyle M."/>
            <person name="Francisco L."/>
            <person name="Jackson L."/>
            <person name="Javaid M."/>
            <person name="Korchina V."/>
            <person name="Kovar C."/>
            <person name="Mata R."/>
            <person name="Mathew T."/>
            <person name="Ngo R."/>
            <person name="Nguyen L."/>
            <person name="Nguyen N."/>
            <person name="Okwuonu G."/>
            <person name="Ongeri F."/>
            <person name="Pham C."/>
            <person name="Simmons D."/>
            <person name="Wilczek-Boney K."/>
            <person name="Hale W."/>
            <person name="Jakkamsetti A."/>
            <person name="Pham P."/>
            <person name="Ruth R."/>
            <person name="San Lucas F."/>
            <person name="Warren J."/>
            <person name="Zhang J."/>
            <person name="Zhao Z."/>
            <person name="Zhou C."/>
            <person name="Zhu D."/>
            <person name="Lee S."/>
            <person name="Bess C."/>
            <person name="Blankenburg K."/>
            <person name="Forbes L."/>
            <person name="Fu Q."/>
            <person name="Gubbala S."/>
            <person name="Hirani K."/>
            <person name="Jayaseelan J.C."/>
            <person name="Lara F."/>
            <person name="Munidasa M."/>
            <person name="Palculict T."/>
            <person name="Patil S."/>
            <person name="Pu L.-L."/>
            <person name="Saada N."/>
            <person name="Tang L."/>
            <person name="Weissenberger G."/>
            <person name="Zhu Y."/>
            <person name="Hemphill L."/>
            <person name="Shang Y."/>
            <person name="Youmans B."/>
            <person name="Ayvaz T."/>
            <person name="Ross M."/>
            <person name="Santibanez J."/>
            <person name="Aqrawi P."/>
            <person name="Gross S."/>
            <person name="Joshi V."/>
            <person name="Fowler G."/>
            <person name="Nazareth L."/>
            <person name="Reid J."/>
            <person name="Worley K."/>
            <person name="Petrosino J."/>
            <person name="Highlander S."/>
            <person name="Gibbs R."/>
        </authorList>
    </citation>
    <scope>NUCLEOTIDE SEQUENCE [LARGE SCALE GENOMIC DNA]</scope>
    <source>
        <strain evidence="1 2">ATCC BAA-614</strain>
    </source>
</reference>
<comment type="caution">
    <text evidence="1">The sequence shown here is derived from an EMBL/GenBank/DDBJ whole genome shotgun (WGS) entry which is preliminary data.</text>
</comment>
<gene>
    <name evidence="1" type="ORF">HMPREF0591_0220</name>
</gene>
<organism evidence="1 2">
    <name type="scientific">Mycobacterium parascrofulaceum ATCC BAA-614</name>
    <dbReference type="NCBI Taxonomy" id="525368"/>
    <lineage>
        <taxon>Bacteria</taxon>
        <taxon>Bacillati</taxon>
        <taxon>Actinomycetota</taxon>
        <taxon>Actinomycetes</taxon>
        <taxon>Mycobacteriales</taxon>
        <taxon>Mycobacteriaceae</taxon>
        <taxon>Mycobacterium</taxon>
        <taxon>Mycobacterium simiae complex</taxon>
    </lineage>
</organism>
<dbReference type="EMBL" id="ADNV01000035">
    <property type="protein sequence ID" value="EFG79874.1"/>
    <property type="molecule type" value="Genomic_DNA"/>
</dbReference>
<evidence type="ECO:0000313" key="1">
    <source>
        <dbReference type="EMBL" id="EFG79874.1"/>
    </source>
</evidence>
<keyword evidence="2" id="KW-1185">Reference proteome</keyword>
<name>D5P226_9MYCO</name>
<sequence length="46" mass="4894">MDLGGQPAAGTPDRMIVGLIGRFLVIRIRQCPLCTTCPNGRPPSVD</sequence>
<dbReference type="AlphaFoldDB" id="D5P226"/>
<dbReference type="HOGENOM" id="CLU_3193104_0_0_11"/>
<evidence type="ECO:0000313" key="2">
    <source>
        <dbReference type="Proteomes" id="UP000003653"/>
    </source>
</evidence>
<protein>
    <submittedName>
        <fullName evidence="1">Uncharacterized protein</fullName>
    </submittedName>
</protein>
<feature type="non-terminal residue" evidence="1">
    <location>
        <position position="46"/>
    </location>
</feature>